<evidence type="ECO:0000256" key="1">
    <source>
        <dbReference type="ARBA" id="ARBA00000829"/>
    </source>
</evidence>
<feature type="domain" description="Beta-mannosidase-like galactose-binding" evidence="13">
    <location>
        <begin position="12"/>
        <end position="210"/>
    </location>
</feature>
<dbReference type="GO" id="GO:0000272">
    <property type="term" value="P:polysaccharide catabolic process"/>
    <property type="evidence" value="ECO:0007669"/>
    <property type="project" value="UniProtKB-KW"/>
</dbReference>
<dbReference type="STRING" id="91928.A0A0D2ATV3"/>
<dbReference type="GO" id="GO:0006516">
    <property type="term" value="P:glycoprotein catabolic process"/>
    <property type="evidence" value="ECO:0007669"/>
    <property type="project" value="TreeGrafter"/>
</dbReference>
<dbReference type="InterPro" id="IPR017853">
    <property type="entry name" value="GH"/>
</dbReference>
<evidence type="ECO:0000256" key="9">
    <source>
        <dbReference type="ARBA" id="ARBA00041069"/>
    </source>
</evidence>
<evidence type="ECO:0000256" key="7">
    <source>
        <dbReference type="ARBA" id="ARBA00023326"/>
    </source>
</evidence>
<evidence type="ECO:0000259" key="12">
    <source>
        <dbReference type="Pfam" id="PF17786"/>
    </source>
</evidence>
<dbReference type="Gene3D" id="2.60.120.260">
    <property type="entry name" value="Galactose-binding domain-like"/>
    <property type="match status" value="1"/>
</dbReference>
<evidence type="ECO:0000256" key="2">
    <source>
        <dbReference type="ARBA" id="ARBA00004740"/>
    </source>
</evidence>
<dbReference type="PANTHER" id="PTHR43730:SF1">
    <property type="entry name" value="BETA-MANNOSIDASE"/>
    <property type="match status" value="1"/>
</dbReference>
<keyword evidence="7" id="KW-0624">Polysaccharide degradation</keyword>
<dbReference type="InterPro" id="IPR036156">
    <property type="entry name" value="Beta-gal/glucu_dom_sf"/>
</dbReference>
<dbReference type="EC" id="3.2.1.25" evidence="3"/>
<evidence type="ECO:0000256" key="6">
    <source>
        <dbReference type="ARBA" id="ARBA00023295"/>
    </source>
</evidence>
<evidence type="ECO:0000259" key="13">
    <source>
        <dbReference type="Pfam" id="PF22666"/>
    </source>
</evidence>
<evidence type="ECO:0000256" key="4">
    <source>
        <dbReference type="ARBA" id="ARBA00022801"/>
    </source>
</evidence>
<evidence type="ECO:0000256" key="10">
    <source>
        <dbReference type="ARBA" id="ARBA00041614"/>
    </source>
</evidence>
<evidence type="ECO:0000256" key="5">
    <source>
        <dbReference type="ARBA" id="ARBA00023277"/>
    </source>
</evidence>
<dbReference type="Pfam" id="PF17786">
    <property type="entry name" value="Mannosidase_ig"/>
    <property type="match status" value="1"/>
</dbReference>
<feature type="domain" description="Mannosidase Ig/CBM-like" evidence="12">
    <location>
        <begin position="706"/>
        <end position="777"/>
    </location>
</feature>
<dbReference type="VEuPathDB" id="FungiDB:PV08_11696"/>
<dbReference type="Gene3D" id="2.60.40.10">
    <property type="entry name" value="Immunoglobulins"/>
    <property type="match status" value="1"/>
</dbReference>
<dbReference type="Gene3D" id="3.20.20.80">
    <property type="entry name" value="Glycosidases"/>
    <property type="match status" value="1"/>
</dbReference>
<keyword evidence="15" id="KW-1185">Reference proteome</keyword>
<reference evidence="14 15" key="1">
    <citation type="submission" date="2015-01" db="EMBL/GenBank/DDBJ databases">
        <title>The Genome Sequence of Exophiala spinifera CBS89968.</title>
        <authorList>
            <consortium name="The Broad Institute Genomics Platform"/>
            <person name="Cuomo C."/>
            <person name="de Hoog S."/>
            <person name="Gorbushina A."/>
            <person name="Stielow B."/>
            <person name="Teixiera M."/>
            <person name="Abouelleil A."/>
            <person name="Chapman S.B."/>
            <person name="Priest M."/>
            <person name="Young S.K."/>
            <person name="Wortman J."/>
            <person name="Nusbaum C."/>
            <person name="Birren B."/>
        </authorList>
    </citation>
    <scope>NUCLEOTIDE SEQUENCE [LARGE SCALE GENOMIC DNA]</scope>
    <source>
        <strain evidence="14 15">CBS 89968</strain>
    </source>
</reference>
<proteinExistence type="inferred from homology"/>
<comment type="catalytic activity">
    <reaction evidence="1">
        <text>Hydrolysis of terminal, non-reducing beta-D-mannose residues in beta-D-mannosides.</text>
        <dbReference type="EC" id="3.2.1.25"/>
    </reaction>
</comment>
<dbReference type="Pfam" id="PF22666">
    <property type="entry name" value="Glyco_hydro_2_N2"/>
    <property type="match status" value="1"/>
</dbReference>
<accession>A0A0D2ATV3</accession>
<dbReference type="AlphaFoldDB" id="A0A0D2ATV3"/>
<evidence type="ECO:0000259" key="11">
    <source>
        <dbReference type="Pfam" id="PF00703"/>
    </source>
</evidence>
<keyword evidence="5" id="KW-0119">Carbohydrate metabolism</keyword>
<evidence type="ECO:0000313" key="15">
    <source>
        <dbReference type="Proteomes" id="UP000053328"/>
    </source>
</evidence>
<dbReference type="InterPro" id="IPR008979">
    <property type="entry name" value="Galactose-bd-like_sf"/>
</dbReference>
<dbReference type="InterPro" id="IPR006102">
    <property type="entry name" value="Ig-like_GH2"/>
</dbReference>
<keyword evidence="4" id="KW-0378">Hydrolase</keyword>
<dbReference type="InterPro" id="IPR013783">
    <property type="entry name" value="Ig-like_fold"/>
</dbReference>
<dbReference type="OrthoDB" id="2866996at2759"/>
<evidence type="ECO:0000256" key="8">
    <source>
        <dbReference type="ARBA" id="ARBA00038429"/>
    </source>
</evidence>
<dbReference type="SUPFAM" id="SSF49303">
    <property type="entry name" value="beta-Galactosidase/glucuronidase domain"/>
    <property type="match status" value="1"/>
</dbReference>
<dbReference type="EMBL" id="KN847501">
    <property type="protein sequence ID" value="KIW09920.1"/>
    <property type="molecule type" value="Genomic_DNA"/>
</dbReference>
<comment type="pathway">
    <text evidence="2">Glycan metabolism; N-glycan degradation.</text>
</comment>
<dbReference type="InterPro" id="IPR041447">
    <property type="entry name" value="Mannosidase_ig"/>
</dbReference>
<organism evidence="14 15">
    <name type="scientific">Exophiala spinifera</name>
    <dbReference type="NCBI Taxonomy" id="91928"/>
    <lineage>
        <taxon>Eukaryota</taxon>
        <taxon>Fungi</taxon>
        <taxon>Dikarya</taxon>
        <taxon>Ascomycota</taxon>
        <taxon>Pezizomycotina</taxon>
        <taxon>Eurotiomycetes</taxon>
        <taxon>Chaetothyriomycetidae</taxon>
        <taxon>Chaetothyriales</taxon>
        <taxon>Herpotrichiellaceae</taxon>
        <taxon>Exophiala</taxon>
    </lineage>
</organism>
<sequence>MLRKVIELSSGWRYRAVDESSSSPPTATSIWRTCRSLPTEIHLDLLNDNLIPDPFIGKNEEALQWVGETKWEYETNLTVPADALVPESRTVLVMEGLDTFATVTLNGKPILQSANAFMTHRVGLTRDMFETNEGSNLPSSCNDHDESSVTGILRIVFANAEQCGLEIVKQHAEHGWFSLGSSITRLATRKPQYHYGWDWGPKIMTCGPWRPIYVEYYTSRIADVAISSSLSADLQEAIVEVSVEVDGLAEHFVMDLLLHGNVVHHEVVPVRERIGRIQMKLATPQLWWPHSLGPATMYSVQLSLYATQDAEFLIVDQTEKSFGIRKVELVQRGLEDQDGDSFFFKVNNIPIFAAGSCWIPADSFLSRISPRRYQDWIQLARDCNQNMIRVWGGGIYENPAFYEACDRQGMLVWQDFMFACGSYPVHEEFRRQIVAEAEQNVRRLRHHPCLVLWCGNNEDYVIYPLRGIQYDATETSPEAMFKSILPARYFYEHVLPTICADLNPGTPYWPGSPFGGAMVNSPLEGDIHQWHVWHFEMFPYQDFSRLSGRFVSEFGMQALPCLETAKEFFPVEGPCTASETDVLDNQFLKWHNKMADGHDRLRHYGRANISFGTSALDDVIYNTQLIQAEAVATAYRSWRRLWQGPGKEYCSGALVWQLNDCWPVTSWAIVDYHLRPKMAYWAMKRECAFVTGGLSRITKNGGALALDYWAVNMTQNEVKASVTIRAWLVGTGEQVLEQQLHDSVSLQPNRSVDLGILGVDDLKLPTIQQYRDIVFALVVELTETEENLPKTVQAVNFHDPLREVPFPSYNAKVDVAISQSAAGISVRARATVPMKGLLFEVDGDPNAKWDDNGIDLIPGQIAELRYLGQGLRPGQESRLRARWLGGSLDQLSHLRPSL</sequence>
<dbReference type="FunFam" id="3.20.20.80:FF:000050">
    <property type="entry name" value="Beta-mannosidase B"/>
    <property type="match status" value="1"/>
</dbReference>
<dbReference type="SUPFAM" id="SSF51445">
    <property type="entry name" value="(Trans)glycosidases"/>
    <property type="match status" value="1"/>
</dbReference>
<dbReference type="PANTHER" id="PTHR43730">
    <property type="entry name" value="BETA-MANNOSIDASE"/>
    <property type="match status" value="1"/>
</dbReference>
<feature type="domain" description="Glycoside hydrolase family 2 immunoglobulin-like beta-sandwich" evidence="11">
    <location>
        <begin position="220"/>
        <end position="325"/>
    </location>
</feature>
<dbReference type="GO" id="GO:0004567">
    <property type="term" value="F:beta-mannosidase activity"/>
    <property type="evidence" value="ECO:0007669"/>
    <property type="project" value="UniProtKB-EC"/>
</dbReference>
<dbReference type="SUPFAM" id="SSF49785">
    <property type="entry name" value="Galactose-binding domain-like"/>
    <property type="match status" value="1"/>
</dbReference>
<name>A0A0D2ATV3_9EURO</name>
<dbReference type="HOGENOM" id="CLU_005015_1_1_1"/>
<evidence type="ECO:0000256" key="3">
    <source>
        <dbReference type="ARBA" id="ARBA00012754"/>
    </source>
</evidence>
<dbReference type="Proteomes" id="UP000053328">
    <property type="component" value="Unassembled WGS sequence"/>
</dbReference>
<gene>
    <name evidence="14" type="ORF">PV08_11696</name>
</gene>
<dbReference type="InterPro" id="IPR054593">
    <property type="entry name" value="Beta-mannosidase-like_N2"/>
</dbReference>
<evidence type="ECO:0000313" key="14">
    <source>
        <dbReference type="EMBL" id="KIW09920.1"/>
    </source>
</evidence>
<keyword evidence="6" id="KW-0326">Glycosidase</keyword>
<comment type="similarity">
    <text evidence="8">Belongs to the glycosyl hydrolase 2 family. Beta-mannosidase B subfamily.</text>
</comment>
<dbReference type="InterPro" id="IPR050887">
    <property type="entry name" value="Beta-mannosidase_GH2"/>
</dbReference>
<dbReference type="Pfam" id="PF00703">
    <property type="entry name" value="Glyco_hydro_2"/>
    <property type="match status" value="1"/>
</dbReference>
<protein>
    <recommendedName>
        <fullName evidence="9">Beta-mannosidase B</fullName>
        <ecNumber evidence="3">3.2.1.25</ecNumber>
    </recommendedName>
    <alternativeName>
        <fullName evidence="10">Mannanase B</fullName>
    </alternativeName>
</protein>
<dbReference type="GeneID" id="27338779"/>
<dbReference type="RefSeq" id="XP_016230136.1">
    <property type="nucleotide sequence ID" value="XM_016386004.1"/>
</dbReference>